<dbReference type="SUPFAM" id="SSF56235">
    <property type="entry name" value="N-terminal nucleophile aminohydrolases (Ntn hydrolases)"/>
    <property type="match status" value="1"/>
</dbReference>
<dbReference type="Proteomes" id="UP000242144">
    <property type="component" value="Unassembled WGS sequence"/>
</dbReference>
<gene>
    <name evidence="1" type="ORF">BU638_03135</name>
    <name evidence="2" type="ORF">BU676_11975</name>
</gene>
<dbReference type="RefSeq" id="WP_037571893.1">
    <property type="nucleotide sequence ID" value="NZ_BMDK01000001.1"/>
</dbReference>
<dbReference type="EMBL" id="PZCM01000002">
    <property type="protein sequence ID" value="PTG28613.1"/>
    <property type="molecule type" value="Genomic_DNA"/>
</dbReference>
<dbReference type="Pfam" id="PF03054">
    <property type="entry name" value="tRNA_Me_trans"/>
    <property type="match status" value="1"/>
</dbReference>
<evidence type="ECO:0000313" key="4">
    <source>
        <dbReference type="Proteomes" id="UP000242144"/>
    </source>
</evidence>
<reference evidence="3 4" key="1">
    <citation type="journal article" date="2016" name="Front. Microbiol.">
        <title>Comprehensive Phylogenetic Analysis of Bovine Non-aureus Staphylococci Species Based on Whole-Genome Sequencing.</title>
        <authorList>
            <person name="Naushad S."/>
            <person name="Barkema H.W."/>
            <person name="Luby C."/>
            <person name="Condas L.A."/>
            <person name="Nobrega D.B."/>
            <person name="Carson D.A."/>
            <person name="De Buck J."/>
        </authorList>
    </citation>
    <scope>NUCLEOTIDE SEQUENCE [LARGE SCALE GENOMIC DNA]</scope>
    <source>
        <strain evidence="1 4">SNUC 105</strain>
        <strain evidence="2 3">SNUC 1363</strain>
    </source>
</reference>
<dbReference type="AlphaFoldDB" id="A0AAX0ZI89"/>
<organism evidence="1 4">
    <name type="scientific">Staphylococcus chromogenes</name>
    <name type="common">Staphylococcus hyicus subsp. chromogenes</name>
    <dbReference type="NCBI Taxonomy" id="46126"/>
    <lineage>
        <taxon>Bacteria</taxon>
        <taxon>Bacillati</taxon>
        <taxon>Bacillota</taxon>
        <taxon>Bacilli</taxon>
        <taxon>Bacillales</taxon>
        <taxon>Staphylococcaceae</taxon>
        <taxon>Staphylococcus</taxon>
    </lineage>
</organism>
<dbReference type="InterPro" id="IPR029055">
    <property type="entry name" value="Ntn_hydrolases_N"/>
</dbReference>
<dbReference type="EMBL" id="PZAO01000052">
    <property type="protein sequence ID" value="PTG67311.1"/>
    <property type="molecule type" value="Genomic_DNA"/>
</dbReference>
<dbReference type="InterPro" id="IPR014729">
    <property type="entry name" value="Rossmann-like_a/b/a_fold"/>
</dbReference>
<comment type="caution">
    <text evidence="1">The sequence shown here is derived from an EMBL/GenBank/DDBJ whole genome shotgun (WGS) entry which is preliminary data.</text>
</comment>
<name>A0AAX0ZI89_STACR</name>
<accession>A0AAX0ZI89</accession>
<sequence length="621" mass="73999">MGNHLQLINFSKCYFVASNSMLFNVEGYKKFEFKHKSIYYTEDFNHFSDSILDFNVFVLGHIVDVRDSQKKLKNIVSDLLQHTIDSEVFLNEMSYFNGAYAIFIEDKEKLYFYNDATSFLSLYYHREKNIYASHSEILHQLLQQIYNIEEATIHPKMKGFLDLSKYENIYKFNSNFRFELNNHTLKRIFPINTYKEIATSNVVKQVLPLMKEMVEFIFNLNRPVVVSLTGGYDSRLTLALLKSHIPDTLFFTYLKTDDKEMSEAQRKIYQNDYTAVTYLVEQLNLKHKFFSINKTNINEEVKNLYSYYESDHSKYIIQHYSEDQQFQNVAHIKSTLFELSKGVRPPKLEGQESKIMDFVHYLKRWSQIKDEQWIERVLNEFITRNEINEFLEKGYHPYDILYLESRMNGWHSTILQESDPYMEVYNLINCRYILFSLINMNYEARKNMEFHTSIINESWPLLQFFGINTNVNLYDKYLDLKKQLKPQSETDEINKLQLEYLTSDFVKENEAQSIQLKLSHAAFNREETYKINIVNHKEENVKIAIRTFYKNEKGRGKIFLHIDSKKYDIVDLGYEHVEMFIPPHSQTSIVMQSTQNIDKKSWINAAILQIKEIHLCKKVIE</sequence>
<evidence type="ECO:0000313" key="3">
    <source>
        <dbReference type="Proteomes" id="UP000242008"/>
    </source>
</evidence>
<dbReference type="Gene3D" id="3.40.50.620">
    <property type="entry name" value="HUPs"/>
    <property type="match status" value="1"/>
</dbReference>
<reference evidence="1" key="2">
    <citation type="submission" date="2018-03" db="EMBL/GenBank/DDBJ databases">
        <authorList>
            <person name="Naushad S."/>
        </authorList>
    </citation>
    <scope>NUCLEOTIDE SEQUENCE</scope>
    <source>
        <strain evidence="1">SNUC 105</strain>
        <strain evidence="2">SNUC 1363</strain>
    </source>
</reference>
<evidence type="ECO:0000313" key="1">
    <source>
        <dbReference type="EMBL" id="PTG28613.1"/>
    </source>
</evidence>
<evidence type="ECO:0000313" key="2">
    <source>
        <dbReference type="EMBL" id="PTG67311.1"/>
    </source>
</evidence>
<protein>
    <recommendedName>
        <fullName evidence="5">Asparagine synthetase domain-containing protein</fullName>
    </recommendedName>
</protein>
<evidence type="ECO:0008006" key="5">
    <source>
        <dbReference type="Google" id="ProtNLM"/>
    </source>
</evidence>
<dbReference type="SUPFAM" id="SSF52402">
    <property type="entry name" value="Adenine nucleotide alpha hydrolases-like"/>
    <property type="match status" value="1"/>
</dbReference>
<keyword evidence="3" id="KW-1185">Reference proteome</keyword>
<dbReference type="Proteomes" id="UP000242008">
    <property type="component" value="Unassembled WGS sequence"/>
</dbReference>
<proteinExistence type="predicted"/>